<dbReference type="InterPro" id="IPR016032">
    <property type="entry name" value="Sig_transdc_resp-reg_C-effctor"/>
</dbReference>
<feature type="modified residue" description="4-aspartylphosphate" evidence="5">
    <location>
        <position position="62"/>
    </location>
</feature>
<evidence type="ECO:0000256" key="3">
    <source>
        <dbReference type="ARBA" id="ARBA00023125"/>
    </source>
</evidence>
<dbReference type="SUPFAM" id="SSF46894">
    <property type="entry name" value="C-terminal effector domain of the bipartite response regulators"/>
    <property type="match status" value="1"/>
</dbReference>
<reference evidence="8 9" key="1">
    <citation type="submission" date="2020-10" db="EMBL/GenBank/DDBJ databases">
        <title>Sequencing the genomes of 1000 actinobacteria strains.</title>
        <authorList>
            <person name="Klenk H.-P."/>
        </authorList>
    </citation>
    <scope>NUCLEOTIDE SEQUENCE [LARGE SCALE GENOMIC DNA]</scope>
    <source>
        <strain evidence="8 9">DSM 15474</strain>
    </source>
</reference>
<dbReference type="SUPFAM" id="SSF52172">
    <property type="entry name" value="CheY-like"/>
    <property type="match status" value="1"/>
</dbReference>
<dbReference type="CDD" id="cd17535">
    <property type="entry name" value="REC_NarL-like"/>
    <property type="match status" value="1"/>
</dbReference>
<dbReference type="PANTHER" id="PTHR43214:SF24">
    <property type="entry name" value="TRANSCRIPTIONAL REGULATORY PROTEIN NARL-RELATED"/>
    <property type="match status" value="1"/>
</dbReference>
<dbReference type="Proteomes" id="UP000636579">
    <property type="component" value="Unassembled WGS sequence"/>
</dbReference>
<dbReference type="InterPro" id="IPR011006">
    <property type="entry name" value="CheY-like_superfamily"/>
</dbReference>
<dbReference type="PRINTS" id="PR00038">
    <property type="entry name" value="HTHLUXR"/>
</dbReference>
<feature type="domain" description="Response regulatory" evidence="7">
    <location>
        <begin position="11"/>
        <end position="127"/>
    </location>
</feature>
<proteinExistence type="predicted"/>
<gene>
    <name evidence="8" type="ORF">H4W26_002403</name>
</gene>
<keyword evidence="3 8" id="KW-0238">DNA-binding</keyword>
<sequence>MTAAPVGEEVSVLIVDDEALMRAGLRLMIEGADGIVVVGEATDGSEVPAAVDRLNPDVILMDIRMPVLNGIDATRVLRQAGSRAQVVILTAFDTDTLLRDALVEGAVSFLLKDAEPKLVVQTIHDAARGRSSFSPKSLARLVEMATSAPGPSAAPEAERVRIGVDMSRLVTDREWEVGRFVAQGMTNSEIAEAMYLSATTVKSHLSSLFAKLQVTNRVQLAICVLERGTPG</sequence>
<evidence type="ECO:0000256" key="5">
    <source>
        <dbReference type="PROSITE-ProRule" id="PRU00169"/>
    </source>
</evidence>
<organism evidence="8 9">
    <name type="scientific">Nesterenkonia halotolerans</name>
    <dbReference type="NCBI Taxonomy" id="225325"/>
    <lineage>
        <taxon>Bacteria</taxon>
        <taxon>Bacillati</taxon>
        <taxon>Actinomycetota</taxon>
        <taxon>Actinomycetes</taxon>
        <taxon>Micrococcales</taxon>
        <taxon>Micrococcaceae</taxon>
        <taxon>Nesterenkonia</taxon>
    </lineage>
</organism>
<dbReference type="RefSeq" id="WP_192592425.1">
    <property type="nucleotide sequence ID" value="NZ_JADBEE010000002.1"/>
</dbReference>
<dbReference type="SMART" id="SM00421">
    <property type="entry name" value="HTH_LUXR"/>
    <property type="match status" value="1"/>
</dbReference>
<keyword evidence="4" id="KW-0804">Transcription</keyword>
<dbReference type="CDD" id="cd06170">
    <property type="entry name" value="LuxR_C_like"/>
    <property type="match status" value="1"/>
</dbReference>
<feature type="domain" description="HTH luxR-type" evidence="6">
    <location>
        <begin position="163"/>
        <end position="228"/>
    </location>
</feature>
<dbReference type="Pfam" id="PF00196">
    <property type="entry name" value="GerE"/>
    <property type="match status" value="1"/>
</dbReference>
<dbReference type="Gene3D" id="3.40.50.2300">
    <property type="match status" value="1"/>
</dbReference>
<dbReference type="GO" id="GO:0003677">
    <property type="term" value="F:DNA binding"/>
    <property type="evidence" value="ECO:0007669"/>
    <property type="project" value="UniProtKB-KW"/>
</dbReference>
<dbReference type="PROSITE" id="PS50110">
    <property type="entry name" value="RESPONSE_REGULATORY"/>
    <property type="match status" value="1"/>
</dbReference>
<dbReference type="SMART" id="SM00448">
    <property type="entry name" value="REC"/>
    <property type="match status" value="1"/>
</dbReference>
<dbReference type="EMBL" id="JADBEE010000002">
    <property type="protein sequence ID" value="MBE1515611.1"/>
    <property type="molecule type" value="Genomic_DNA"/>
</dbReference>
<keyword evidence="2" id="KW-0805">Transcription regulation</keyword>
<dbReference type="InterPro" id="IPR058245">
    <property type="entry name" value="NreC/VraR/RcsB-like_REC"/>
</dbReference>
<dbReference type="InterPro" id="IPR001789">
    <property type="entry name" value="Sig_transdc_resp-reg_receiver"/>
</dbReference>
<name>A0ABR9J9D7_9MICC</name>
<evidence type="ECO:0000259" key="7">
    <source>
        <dbReference type="PROSITE" id="PS50110"/>
    </source>
</evidence>
<dbReference type="PROSITE" id="PS00622">
    <property type="entry name" value="HTH_LUXR_1"/>
    <property type="match status" value="1"/>
</dbReference>
<dbReference type="InterPro" id="IPR000792">
    <property type="entry name" value="Tscrpt_reg_LuxR_C"/>
</dbReference>
<accession>A0ABR9J9D7</accession>
<evidence type="ECO:0000256" key="4">
    <source>
        <dbReference type="ARBA" id="ARBA00023163"/>
    </source>
</evidence>
<dbReference type="PANTHER" id="PTHR43214">
    <property type="entry name" value="TWO-COMPONENT RESPONSE REGULATOR"/>
    <property type="match status" value="1"/>
</dbReference>
<evidence type="ECO:0000313" key="8">
    <source>
        <dbReference type="EMBL" id="MBE1515611.1"/>
    </source>
</evidence>
<evidence type="ECO:0000256" key="2">
    <source>
        <dbReference type="ARBA" id="ARBA00023015"/>
    </source>
</evidence>
<dbReference type="InterPro" id="IPR039420">
    <property type="entry name" value="WalR-like"/>
</dbReference>
<evidence type="ECO:0000313" key="9">
    <source>
        <dbReference type="Proteomes" id="UP000636579"/>
    </source>
</evidence>
<evidence type="ECO:0000259" key="6">
    <source>
        <dbReference type="PROSITE" id="PS50043"/>
    </source>
</evidence>
<evidence type="ECO:0000256" key="1">
    <source>
        <dbReference type="ARBA" id="ARBA00022553"/>
    </source>
</evidence>
<protein>
    <submittedName>
        <fullName evidence="8">DNA-binding NarL/FixJ family response regulator</fullName>
    </submittedName>
</protein>
<dbReference type="Pfam" id="PF00072">
    <property type="entry name" value="Response_reg"/>
    <property type="match status" value="1"/>
</dbReference>
<comment type="caution">
    <text evidence="8">The sequence shown here is derived from an EMBL/GenBank/DDBJ whole genome shotgun (WGS) entry which is preliminary data.</text>
</comment>
<keyword evidence="9" id="KW-1185">Reference proteome</keyword>
<dbReference type="PROSITE" id="PS50043">
    <property type="entry name" value="HTH_LUXR_2"/>
    <property type="match status" value="1"/>
</dbReference>
<keyword evidence="1 5" id="KW-0597">Phosphoprotein</keyword>